<feature type="region of interest" description="Disordered" evidence="1">
    <location>
        <begin position="1"/>
        <end position="21"/>
    </location>
</feature>
<organism evidence="2 3">
    <name type="scientific">Sorghum bicolor</name>
    <name type="common">Sorghum</name>
    <name type="synonym">Sorghum vulgare</name>
    <dbReference type="NCBI Taxonomy" id="4558"/>
    <lineage>
        <taxon>Eukaryota</taxon>
        <taxon>Viridiplantae</taxon>
        <taxon>Streptophyta</taxon>
        <taxon>Embryophyta</taxon>
        <taxon>Tracheophyta</taxon>
        <taxon>Spermatophyta</taxon>
        <taxon>Magnoliopsida</taxon>
        <taxon>Liliopsida</taxon>
        <taxon>Poales</taxon>
        <taxon>Poaceae</taxon>
        <taxon>PACMAD clade</taxon>
        <taxon>Panicoideae</taxon>
        <taxon>Andropogonodae</taxon>
        <taxon>Andropogoneae</taxon>
        <taxon>Sorghinae</taxon>
        <taxon>Sorghum</taxon>
    </lineage>
</organism>
<protein>
    <submittedName>
        <fullName evidence="2">Uncharacterized protein</fullName>
    </submittedName>
</protein>
<feature type="compositionally biased region" description="Basic residues" evidence="1">
    <location>
        <begin position="1"/>
        <end position="10"/>
    </location>
</feature>
<name>A0A921RTL9_SORBI</name>
<reference evidence="2" key="1">
    <citation type="journal article" date="2019" name="BMC Genomics">
        <title>A new reference genome for Sorghum bicolor reveals high levels of sequence similarity between sweet and grain genotypes: implications for the genetics of sugar metabolism.</title>
        <authorList>
            <person name="Cooper E.A."/>
            <person name="Brenton Z.W."/>
            <person name="Flinn B.S."/>
            <person name="Jenkins J."/>
            <person name="Shu S."/>
            <person name="Flowers D."/>
            <person name="Luo F."/>
            <person name="Wang Y."/>
            <person name="Xia P."/>
            <person name="Barry K."/>
            <person name="Daum C."/>
            <person name="Lipzen A."/>
            <person name="Yoshinaga Y."/>
            <person name="Schmutz J."/>
            <person name="Saski C."/>
            <person name="Vermerris W."/>
            <person name="Kresovich S."/>
        </authorList>
    </citation>
    <scope>NUCLEOTIDE SEQUENCE</scope>
</reference>
<comment type="caution">
    <text evidence="2">The sequence shown here is derived from an EMBL/GenBank/DDBJ whole genome shotgun (WGS) entry which is preliminary data.</text>
</comment>
<evidence type="ECO:0000313" key="3">
    <source>
        <dbReference type="Proteomes" id="UP000807115"/>
    </source>
</evidence>
<gene>
    <name evidence="2" type="ORF">BDA96_02G367500</name>
</gene>
<dbReference type="EMBL" id="CM027681">
    <property type="protein sequence ID" value="KAG0545511.1"/>
    <property type="molecule type" value="Genomic_DNA"/>
</dbReference>
<proteinExistence type="predicted"/>
<accession>A0A921RTL9</accession>
<evidence type="ECO:0000256" key="1">
    <source>
        <dbReference type="SAM" id="MobiDB-lite"/>
    </source>
</evidence>
<reference evidence="2" key="2">
    <citation type="submission" date="2020-10" db="EMBL/GenBank/DDBJ databases">
        <authorList>
            <person name="Cooper E.A."/>
            <person name="Brenton Z.W."/>
            <person name="Flinn B.S."/>
            <person name="Jenkins J."/>
            <person name="Shu S."/>
            <person name="Flowers D."/>
            <person name="Luo F."/>
            <person name="Wang Y."/>
            <person name="Xia P."/>
            <person name="Barry K."/>
            <person name="Daum C."/>
            <person name="Lipzen A."/>
            <person name="Yoshinaga Y."/>
            <person name="Schmutz J."/>
            <person name="Saski C."/>
            <person name="Vermerris W."/>
            <person name="Kresovich S."/>
        </authorList>
    </citation>
    <scope>NUCLEOTIDE SEQUENCE</scope>
</reference>
<dbReference type="Proteomes" id="UP000807115">
    <property type="component" value="Chromosome 2"/>
</dbReference>
<sequence length="65" mass="7472">MRAKPKNKLKGQKDPNKMPYPPNTHFHFHDMIIGRPAFDQPLTVTPQVPLPSDWMDAFQVAICMP</sequence>
<dbReference type="AlphaFoldDB" id="A0A921RTL9"/>
<evidence type="ECO:0000313" key="2">
    <source>
        <dbReference type="EMBL" id="KAG0545511.1"/>
    </source>
</evidence>